<evidence type="ECO:0000256" key="8">
    <source>
        <dbReference type="ARBA" id="ARBA00038170"/>
    </source>
</evidence>
<dbReference type="FunFam" id="2.20.28.200:FF:000002">
    <property type="entry name" value="NAD-dependent deacetylase sirtuin-7"/>
    <property type="match status" value="1"/>
</dbReference>
<dbReference type="InterPro" id="IPR029035">
    <property type="entry name" value="DHS-like_NAD/FAD-binding_dom"/>
</dbReference>
<dbReference type="PROSITE" id="PS50305">
    <property type="entry name" value="SIRTUIN"/>
    <property type="match status" value="1"/>
</dbReference>
<evidence type="ECO:0000256" key="6">
    <source>
        <dbReference type="ARBA" id="ARBA00022833"/>
    </source>
</evidence>
<dbReference type="GO" id="GO:0005634">
    <property type="term" value="C:nucleus"/>
    <property type="evidence" value="ECO:0007669"/>
    <property type="project" value="TreeGrafter"/>
</dbReference>
<dbReference type="Gene3D" id="2.20.28.200">
    <property type="match status" value="1"/>
</dbReference>
<evidence type="ECO:0000313" key="19">
    <source>
        <dbReference type="EMBL" id="KAK3796471.1"/>
    </source>
</evidence>
<comment type="catalytic activity">
    <reaction evidence="12">
        <text>N(6)-succinyl-L-lysyl-[protein] + NAD(+) + H2O = 2''-O-succinyl-ADP-D-ribose + nicotinamide + L-lysyl-[protein]</text>
        <dbReference type="Rhea" id="RHEA:47668"/>
        <dbReference type="Rhea" id="RHEA-COMP:9752"/>
        <dbReference type="Rhea" id="RHEA-COMP:11877"/>
        <dbReference type="ChEBI" id="CHEBI:15377"/>
        <dbReference type="ChEBI" id="CHEBI:17154"/>
        <dbReference type="ChEBI" id="CHEBI:29969"/>
        <dbReference type="ChEBI" id="CHEBI:57540"/>
        <dbReference type="ChEBI" id="CHEBI:87830"/>
        <dbReference type="ChEBI" id="CHEBI:87832"/>
    </reaction>
    <physiologicalReaction direction="left-to-right" evidence="12">
        <dbReference type="Rhea" id="RHEA:47669"/>
    </physiologicalReaction>
</comment>
<organism evidence="19 20">
    <name type="scientific">Elysia crispata</name>
    <name type="common">lettuce slug</name>
    <dbReference type="NCBI Taxonomy" id="231223"/>
    <lineage>
        <taxon>Eukaryota</taxon>
        <taxon>Metazoa</taxon>
        <taxon>Spiralia</taxon>
        <taxon>Lophotrochozoa</taxon>
        <taxon>Mollusca</taxon>
        <taxon>Gastropoda</taxon>
        <taxon>Heterobranchia</taxon>
        <taxon>Euthyneura</taxon>
        <taxon>Panpulmonata</taxon>
        <taxon>Sacoglossa</taxon>
        <taxon>Placobranchoidea</taxon>
        <taxon>Plakobranchidae</taxon>
        <taxon>Elysia</taxon>
    </lineage>
</organism>
<dbReference type="Gene3D" id="3.40.50.1220">
    <property type="entry name" value="TPP-binding domain"/>
    <property type="match status" value="1"/>
</dbReference>
<feature type="binding site" evidence="15">
    <location>
        <position position="235"/>
    </location>
    <ligand>
        <name>Zn(2+)</name>
        <dbReference type="ChEBI" id="CHEBI:29105"/>
    </ligand>
</feature>
<evidence type="ECO:0000256" key="9">
    <source>
        <dbReference type="ARBA" id="ARBA00041832"/>
    </source>
</evidence>
<dbReference type="GO" id="GO:0000785">
    <property type="term" value="C:chromatin"/>
    <property type="evidence" value="ECO:0007669"/>
    <property type="project" value="TreeGrafter"/>
</dbReference>
<evidence type="ECO:0000256" key="7">
    <source>
        <dbReference type="ARBA" id="ARBA00023027"/>
    </source>
</evidence>
<keyword evidence="5 15" id="KW-0479">Metal-binding</keyword>
<keyword evidence="4" id="KW-0808">Transferase</keyword>
<comment type="similarity">
    <text evidence="8">Belongs to the sirtuin family. Class IV subfamily.</text>
</comment>
<accession>A0AAE1E6W4</accession>
<evidence type="ECO:0000256" key="11">
    <source>
        <dbReference type="ARBA" id="ARBA00050237"/>
    </source>
</evidence>
<feature type="binding site" evidence="15">
    <location>
        <position position="202"/>
    </location>
    <ligand>
        <name>Zn(2+)</name>
        <dbReference type="ChEBI" id="CHEBI:29105"/>
    </ligand>
</feature>
<keyword evidence="3" id="KW-0597">Phosphoprotein</keyword>
<reference evidence="19" key="1">
    <citation type="journal article" date="2023" name="G3 (Bethesda)">
        <title>A reference genome for the long-term kleptoplast-retaining sea slug Elysia crispata morphotype clarki.</title>
        <authorList>
            <person name="Eastman K.E."/>
            <person name="Pendleton A.L."/>
            <person name="Shaikh M.A."/>
            <person name="Suttiyut T."/>
            <person name="Ogas R."/>
            <person name="Tomko P."/>
            <person name="Gavelis G."/>
            <person name="Widhalm J.R."/>
            <person name="Wisecaver J.H."/>
        </authorList>
    </citation>
    <scope>NUCLEOTIDE SEQUENCE</scope>
    <source>
        <strain evidence="19">ECLA1</strain>
    </source>
</reference>
<evidence type="ECO:0000256" key="15">
    <source>
        <dbReference type="PROSITE-ProRule" id="PRU00236"/>
    </source>
</evidence>
<evidence type="ECO:0000256" key="10">
    <source>
        <dbReference type="ARBA" id="ARBA00043038"/>
    </source>
</evidence>
<dbReference type="GO" id="GO:0140861">
    <property type="term" value="P:DNA repair-dependent chromatin remodeling"/>
    <property type="evidence" value="ECO:0007669"/>
    <property type="project" value="UniProtKB-ARBA"/>
</dbReference>
<feature type="region of interest" description="Disordered" evidence="17">
    <location>
        <begin position="735"/>
        <end position="763"/>
    </location>
</feature>
<dbReference type="Proteomes" id="UP001283361">
    <property type="component" value="Unassembled WGS sequence"/>
</dbReference>
<feature type="compositionally biased region" description="Low complexity" evidence="17">
    <location>
        <begin position="742"/>
        <end position="762"/>
    </location>
</feature>
<dbReference type="GO" id="GO:0046872">
    <property type="term" value="F:metal ion binding"/>
    <property type="evidence" value="ECO:0007669"/>
    <property type="project" value="UniProtKB-KW"/>
</dbReference>
<dbReference type="InterPro" id="IPR026590">
    <property type="entry name" value="Ssirtuin_cat_dom"/>
</dbReference>
<evidence type="ECO:0000256" key="14">
    <source>
        <dbReference type="ARBA" id="ARBA00052763"/>
    </source>
</evidence>
<dbReference type="PANTHER" id="PTHR11085:SF1">
    <property type="entry name" value="NAD-DEPENDENT PROTEIN DEACETYLASE SIRTUIN-7"/>
    <property type="match status" value="1"/>
</dbReference>
<evidence type="ECO:0000256" key="5">
    <source>
        <dbReference type="ARBA" id="ARBA00022723"/>
    </source>
</evidence>
<feature type="binding site" evidence="15">
    <location>
        <position position="232"/>
    </location>
    <ligand>
        <name>Zn(2+)</name>
        <dbReference type="ChEBI" id="CHEBI:29105"/>
    </ligand>
</feature>
<comment type="catalytic activity">
    <reaction evidence="11">
        <text>N(6)-decanoyl-L-lysyl-[protein] + NAD(+) + H2O = 2''-O-decanoyl-ADP-D-ribose + nicotinamide + L-lysyl-[protein]</text>
        <dbReference type="Rhea" id="RHEA:70631"/>
        <dbReference type="Rhea" id="RHEA-COMP:9752"/>
        <dbReference type="Rhea" id="RHEA-COMP:17932"/>
        <dbReference type="ChEBI" id="CHEBI:15377"/>
        <dbReference type="ChEBI" id="CHEBI:17154"/>
        <dbReference type="ChEBI" id="CHEBI:29969"/>
        <dbReference type="ChEBI" id="CHEBI:57540"/>
        <dbReference type="ChEBI" id="CHEBI:143222"/>
        <dbReference type="ChEBI" id="CHEBI:189688"/>
    </reaction>
    <physiologicalReaction direction="left-to-right" evidence="11">
        <dbReference type="Rhea" id="RHEA:70632"/>
    </physiologicalReaction>
</comment>
<dbReference type="SUPFAM" id="SSF52467">
    <property type="entry name" value="DHS-like NAD/FAD-binding domain"/>
    <property type="match status" value="1"/>
</dbReference>
<comment type="cofactor">
    <cofactor evidence="1">
        <name>Zn(2+)</name>
        <dbReference type="ChEBI" id="CHEBI:29105"/>
    </cofactor>
</comment>
<keyword evidence="7" id="KW-0520">NAD</keyword>
<feature type="active site" description="Proton acceptor" evidence="15">
    <location>
        <position position="194"/>
    </location>
</feature>
<evidence type="ECO:0000256" key="13">
    <source>
        <dbReference type="ARBA" id="ARBA00051399"/>
    </source>
</evidence>
<dbReference type="EC" id="2.3.1.286" evidence="2"/>
<comment type="catalytic activity">
    <reaction evidence="13">
        <text>N(6)-propanoyl-L-lysyl-[protein] + NAD(+) + H2O = 3''-O-propanoyl-ADP-D-ribose + nicotinamide + L-lysyl-[protein]</text>
        <dbReference type="Rhea" id="RHEA:23500"/>
        <dbReference type="Rhea" id="RHEA-COMP:9752"/>
        <dbReference type="Rhea" id="RHEA-COMP:13758"/>
        <dbReference type="ChEBI" id="CHEBI:15377"/>
        <dbReference type="ChEBI" id="CHEBI:17154"/>
        <dbReference type="ChEBI" id="CHEBI:29969"/>
        <dbReference type="ChEBI" id="CHEBI:57540"/>
        <dbReference type="ChEBI" id="CHEBI:138019"/>
        <dbReference type="ChEBI" id="CHEBI:145015"/>
    </reaction>
    <physiologicalReaction direction="left-to-right" evidence="13">
        <dbReference type="Rhea" id="RHEA:23501"/>
    </physiologicalReaction>
</comment>
<evidence type="ECO:0000256" key="3">
    <source>
        <dbReference type="ARBA" id="ARBA00022553"/>
    </source>
</evidence>
<sequence length="1128" mass="124174">MADVNRTDFLRRSVRKVSQNSYIKLRNAKTELREKVRKVSEVLRKPEHERSCADQALVKKNPEIVKTSQRNAKRLKENKDRQLEIEDEPAILSEKCERLADLIKLSEHVVVYTGAGISTAASIPDYRGPNGVWTLLKKGQELSPQDLSDAEPTYTHMSLTKLFRVKKVKHVVSQNCDGLHIRSGFPRYSLSELHGNMYIEMCYNCAPHREYVRLFDVTERTSVRRHTTARRCRACGVNLTDTIVHFGEKGKIKSPYRWKEAVRAAKKADLILCLGSSLKVLKKYQCLWCMDKKPHLRPKLAIVNLQWTPKDDVASLKINGRCDSVMRMVMKLLDQEVPEYQRELDPIFRICTPLRAIEVKTTSKKILIPPSQLAKPSRQSKNSKNKGKQPNDIEYEQSACLSKTKCELETPYSSTAVNVDPEIGDQVKVTVSLEEEISLNKCLPACSMLTTETPTQYPSKESISPILPQVSASEVEAGGNCSVSIIDLSSVCQIKPTPLGIFSSSNNHLLNPLPLTNSLACAGVVSATAAQEVFMTSAPVINSSEPIILKSWPSDIRENDFEQIGPTTTSSTIISSPEEDSLPTIVVVNLDVPAESPSIYHAPKQNIIENVNSPSLDNLNEKNELSTFVSSSSTSMPHFLDIDEDVSPFPVLLTYVNDLGQPLSIPVNSFPQSTEDTHKATSKSVPGLKSGSQFERNVNLDHSYFQDRGNGCKTSETSIFLPSKSIISLDASVQEHRSTNVPSHTSCDTSDSSLSEPSNSLNGKIYLSKNTKTTDKKQSPISTPGQNSTGMCTLGTAHSSLSVAPVPSGTISAPMCVLNMDEMETIYTLPEVSSHFLGSTASSNKGTEVEDVTLELQLPVGCEILTMDMLSENPTTWDLPENPDAQVLDHKATSSWQTLSLGTVLKTNEPFVNSILSSALEPVVCNLALNNAQKDVKDGMSLSKQADATKVLSVCLDDDSISGLNGIDQKHSQELSKSVRYYRGNNSGQFESHENMLSYSAASFNKLTSPVEERIPLSPRSSKLSLSSQSTVTPLSLLSVKSTGDKPLTSCCDKSLICPKNETRIRELKTKKMSQNKNLTKGILNHVKIEGKQVGLENICKKVSNPKCGPSSVPGWFGKGLGLKKKRK</sequence>
<comment type="caution">
    <text evidence="19">The sequence shown here is derived from an EMBL/GenBank/DDBJ whole genome shotgun (WGS) entry which is preliminary data.</text>
</comment>
<evidence type="ECO:0000313" key="20">
    <source>
        <dbReference type="Proteomes" id="UP001283361"/>
    </source>
</evidence>
<dbReference type="Pfam" id="PF02146">
    <property type="entry name" value="SIR2"/>
    <property type="match status" value="1"/>
</dbReference>
<evidence type="ECO:0000256" key="12">
    <source>
        <dbReference type="ARBA" id="ARBA00051105"/>
    </source>
</evidence>
<dbReference type="GO" id="GO:0010468">
    <property type="term" value="P:regulation of gene expression"/>
    <property type="evidence" value="ECO:0007669"/>
    <property type="project" value="UniProtKB-ARBA"/>
</dbReference>
<feature type="region of interest" description="Disordered" evidence="17">
    <location>
        <begin position="670"/>
        <end position="693"/>
    </location>
</feature>
<evidence type="ECO:0000256" key="1">
    <source>
        <dbReference type="ARBA" id="ARBA00001947"/>
    </source>
</evidence>
<dbReference type="InterPro" id="IPR003000">
    <property type="entry name" value="Sirtuin"/>
</dbReference>
<gene>
    <name evidence="19" type="ORF">RRG08_009248</name>
</gene>
<feature type="domain" description="Deacetylase sirtuin-type" evidence="18">
    <location>
        <begin position="89"/>
        <end position="336"/>
    </location>
</feature>
<dbReference type="EMBL" id="JAWDGP010000881">
    <property type="protein sequence ID" value="KAK3796471.1"/>
    <property type="molecule type" value="Genomic_DNA"/>
</dbReference>
<keyword evidence="20" id="KW-1185">Reference proteome</keyword>
<evidence type="ECO:0000256" key="2">
    <source>
        <dbReference type="ARBA" id="ARBA00012928"/>
    </source>
</evidence>
<evidence type="ECO:0000256" key="4">
    <source>
        <dbReference type="ARBA" id="ARBA00022679"/>
    </source>
</evidence>
<dbReference type="GO" id="GO:0097372">
    <property type="term" value="F:histone H3K18 deacetylase activity, NAD-dependent"/>
    <property type="evidence" value="ECO:0007669"/>
    <property type="project" value="TreeGrafter"/>
</dbReference>
<evidence type="ECO:0000256" key="17">
    <source>
        <dbReference type="SAM" id="MobiDB-lite"/>
    </source>
</evidence>
<proteinExistence type="inferred from homology"/>
<dbReference type="FunFam" id="3.40.50.1220:FF:000038">
    <property type="entry name" value="NAD-dependent protein deacetylase sirtuin-6 isoform X2"/>
    <property type="match status" value="1"/>
</dbReference>
<feature type="region of interest" description="Disordered" evidence="17">
    <location>
        <begin position="370"/>
        <end position="393"/>
    </location>
</feature>
<keyword evidence="6 15" id="KW-0862">Zinc</keyword>
<comment type="catalytic activity">
    <reaction evidence="14">
        <text>N(6)-glutaryl-L-lysyl-[protein] + NAD(+) + H2O = 2''-O-glutaryl-ADP-D-ribose + nicotinamide + L-lysyl-[protein]</text>
        <dbReference type="Rhea" id="RHEA:47664"/>
        <dbReference type="Rhea" id="RHEA-COMP:9752"/>
        <dbReference type="Rhea" id="RHEA-COMP:11875"/>
        <dbReference type="ChEBI" id="CHEBI:15377"/>
        <dbReference type="ChEBI" id="CHEBI:17154"/>
        <dbReference type="ChEBI" id="CHEBI:29969"/>
        <dbReference type="ChEBI" id="CHEBI:57540"/>
        <dbReference type="ChEBI" id="CHEBI:87828"/>
        <dbReference type="ChEBI" id="CHEBI:87829"/>
    </reaction>
    <physiologicalReaction direction="left-to-right" evidence="14">
        <dbReference type="Rhea" id="RHEA:47665"/>
    </physiologicalReaction>
</comment>
<dbReference type="GO" id="GO:0035861">
    <property type="term" value="C:site of double-strand break"/>
    <property type="evidence" value="ECO:0007669"/>
    <property type="project" value="UniProtKB-ARBA"/>
</dbReference>
<dbReference type="GO" id="GO:0070403">
    <property type="term" value="F:NAD+ binding"/>
    <property type="evidence" value="ECO:0007669"/>
    <property type="project" value="InterPro"/>
</dbReference>
<feature type="coiled-coil region" evidence="16">
    <location>
        <begin position="25"/>
        <end position="85"/>
    </location>
</feature>
<dbReference type="InterPro" id="IPR050134">
    <property type="entry name" value="NAD-dep_sirtuin_deacylases"/>
</dbReference>
<keyword evidence="16" id="KW-0175">Coiled coil</keyword>
<protein>
    <recommendedName>
        <fullName evidence="2">protein acetyllysine N-acetyltransferase</fullName>
        <ecNumber evidence="2">2.3.1.286</ecNumber>
    </recommendedName>
    <alternativeName>
        <fullName evidence="10">Regulatory protein SIR2 homolog 7</fullName>
    </alternativeName>
    <alternativeName>
        <fullName evidence="9">SIR2-like protein 7</fullName>
    </alternativeName>
</protein>
<name>A0AAE1E6W4_9GAST</name>
<dbReference type="AlphaFoldDB" id="A0AAE1E6W4"/>
<feature type="binding site" evidence="15">
    <location>
        <position position="205"/>
    </location>
    <ligand>
        <name>Zn(2+)</name>
        <dbReference type="ChEBI" id="CHEBI:29105"/>
    </ligand>
</feature>
<evidence type="ECO:0000259" key="18">
    <source>
        <dbReference type="PROSITE" id="PS50305"/>
    </source>
</evidence>
<evidence type="ECO:0000256" key="16">
    <source>
        <dbReference type="SAM" id="Coils"/>
    </source>
</evidence>
<dbReference type="PANTHER" id="PTHR11085">
    <property type="entry name" value="NAD-DEPENDENT PROTEIN DEACYLASE SIRTUIN-5, MITOCHONDRIAL-RELATED"/>
    <property type="match status" value="1"/>
</dbReference>